<name>A0AAN2BK69_9GAMM</name>
<dbReference type="PRINTS" id="PR00507">
    <property type="entry name" value="N12N6MTFRASE"/>
</dbReference>
<dbReference type="GO" id="GO:0003676">
    <property type="term" value="F:nucleic acid binding"/>
    <property type="evidence" value="ECO:0007669"/>
    <property type="project" value="InterPro"/>
</dbReference>
<keyword evidence="1" id="KW-0489">Methyltransferase</keyword>
<accession>A0AAN2BK69</accession>
<dbReference type="GO" id="GO:0032259">
    <property type="term" value="P:methylation"/>
    <property type="evidence" value="ECO:0007669"/>
    <property type="project" value="UniProtKB-KW"/>
</dbReference>
<evidence type="ECO:0000313" key="4">
    <source>
        <dbReference type="EMBL" id="BCD97680.1"/>
    </source>
</evidence>
<sequence length="367" mass="41182">MALIFPRLARNFIKNGYFPTDELSIERILHMLEPTQGTVQMIDPCCGEGTALAELAHYFRESGMAVNTAGIEFDAERAAHSKKLLDHVVHADMQDCVVGTGQFNVLFLNPPYGDRVTDQTNMEANRQGRDRLEKYFLTRSMPMLCYGGLLIYIIPNTILDKNLSKQLARSLDSLSIYRLPEDRFKQVVITGYRRRSDTVGMSSVVNHLLAVGEDRSLAPELPEVPEQFYTVKGLPQVKPLEVRSVKPTVESVLEVKQRHGCLWPDFNNHFSQKSCERRRPARKLSDWHLALMLAAGHLSGTVTSNDGRKLLVKGSTHKVKEMSSSFQEGDDGAVIETHSATDRFVPVIKGIDVTEGTESYGEIFTIK</sequence>
<proteinExistence type="predicted"/>
<dbReference type="SUPFAM" id="SSF53335">
    <property type="entry name" value="S-adenosyl-L-methionine-dependent methyltransferases"/>
    <property type="match status" value="1"/>
</dbReference>
<dbReference type="CDD" id="cd02440">
    <property type="entry name" value="AdoMet_MTases"/>
    <property type="match status" value="1"/>
</dbReference>
<organism evidence="4 5">
    <name type="scientific">Marinagarivorans cellulosilyticus</name>
    <dbReference type="NCBI Taxonomy" id="2721545"/>
    <lineage>
        <taxon>Bacteria</taxon>
        <taxon>Pseudomonadati</taxon>
        <taxon>Pseudomonadota</taxon>
        <taxon>Gammaproteobacteria</taxon>
        <taxon>Cellvibrionales</taxon>
        <taxon>Cellvibrionaceae</taxon>
        <taxon>Marinagarivorans</taxon>
    </lineage>
</organism>
<dbReference type="AlphaFoldDB" id="A0AAN2BK69"/>
<feature type="domain" description="DUF6094" evidence="3">
    <location>
        <begin position="4"/>
        <end position="231"/>
    </location>
</feature>
<dbReference type="Pfam" id="PF19587">
    <property type="entry name" value="DUF6094"/>
    <property type="match status" value="1"/>
</dbReference>
<evidence type="ECO:0000256" key="2">
    <source>
        <dbReference type="ARBA" id="ARBA00022679"/>
    </source>
</evidence>
<evidence type="ECO:0000259" key="3">
    <source>
        <dbReference type="Pfam" id="PF19587"/>
    </source>
</evidence>
<dbReference type="InterPro" id="IPR002052">
    <property type="entry name" value="DNA_methylase_N6_adenine_CS"/>
</dbReference>
<dbReference type="EMBL" id="AP023086">
    <property type="protein sequence ID" value="BCD97680.1"/>
    <property type="molecule type" value="Genomic_DNA"/>
</dbReference>
<dbReference type="GO" id="GO:0008168">
    <property type="term" value="F:methyltransferase activity"/>
    <property type="evidence" value="ECO:0007669"/>
    <property type="project" value="UniProtKB-KW"/>
</dbReference>
<reference evidence="4 5" key="1">
    <citation type="journal article" date="2022" name="IScience">
        <title>An ultrasensitive nanofiber-based assay for enzymatic hydrolysis and deep-sea microbial degradation of cellulose.</title>
        <authorList>
            <person name="Tsudome M."/>
            <person name="Tachioka M."/>
            <person name="Miyazaki M."/>
            <person name="Uchimura K."/>
            <person name="Tsuda M."/>
            <person name="Takaki Y."/>
            <person name="Deguchi S."/>
        </authorList>
    </citation>
    <scope>NUCLEOTIDE SEQUENCE [LARGE SCALE GENOMIC DNA]</scope>
    <source>
        <strain evidence="4 5">GE09</strain>
    </source>
</reference>
<dbReference type="Gene3D" id="3.40.50.150">
    <property type="entry name" value="Vaccinia Virus protein VP39"/>
    <property type="match status" value="1"/>
</dbReference>
<keyword evidence="2" id="KW-0808">Transferase</keyword>
<gene>
    <name evidence="4" type="ORF">MARGE09_P1881</name>
</gene>
<protein>
    <recommendedName>
        <fullName evidence="3">DUF6094 domain-containing protein</fullName>
    </recommendedName>
</protein>
<dbReference type="PROSITE" id="PS00092">
    <property type="entry name" value="N6_MTASE"/>
    <property type="match status" value="1"/>
</dbReference>
<dbReference type="RefSeq" id="WP_236987145.1">
    <property type="nucleotide sequence ID" value="NZ_AP023086.1"/>
</dbReference>
<dbReference type="KEGG" id="marq:MARGE09_P1881"/>
<dbReference type="Proteomes" id="UP001320119">
    <property type="component" value="Chromosome"/>
</dbReference>
<evidence type="ECO:0000256" key="1">
    <source>
        <dbReference type="ARBA" id="ARBA00022603"/>
    </source>
</evidence>
<dbReference type="InterPro" id="IPR029063">
    <property type="entry name" value="SAM-dependent_MTases_sf"/>
</dbReference>
<dbReference type="InterPro" id="IPR046076">
    <property type="entry name" value="DUF6094"/>
</dbReference>
<keyword evidence="5" id="KW-1185">Reference proteome</keyword>
<evidence type="ECO:0000313" key="5">
    <source>
        <dbReference type="Proteomes" id="UP001320119"/>
    </source>
</evidence>